<evidence type="ECO:0000256" key="4">
    <source>
        <dbReference type="PROSITE-ProRule" id="PRU00561"/>
    </source>
</evidence>
<dbReference type="Gene3D" id="1.20.5.690">
    <property type="entry name" value="Importin-alpha, importin-beta-binding domain"/>
    <property type="match status" value="1"/>
</dbReference>
<evidence type="ECO:0000256" key="3">
    <source>
        <dbReference type="ARBA" id="ARBA00022927"/>
    </source>
</evidence>
<protein>
    <submittedName>
        <fullName evidence="7">Importin beta binding domain family protein</fullName>
    </submittedName>
</protein>
<feature type="domain" description="IBB" evidence="6">
    <location>
        <begin position="1"/>
        <end position="62"/>
    </location>
</feature>
<evidence type="ECO:0000256" key="5">
    <source>
        <dbReference type="SAM" id="MobiDB-lite"/>
    </source>
</evidence>
<feature type="compositionally biased region" description="Basic and acidic residues" evidence="5">
    <location>
        <begin position="24"/>
        <end position="50"/>
    </location>
</feature>
<dbReference type="AlphaFoldDB" id="A0A8H6BXP0"/>
<dbReference type="InterPro" id="IPR016024">
    <property type="entry name" value="ARM-type_fold"/>
</dbReference>
<name>A0A8H6BXP0_CANAX</name>
<feature type="compositionally biased region" description="Polar residues" evidence="5">
    <location>
        <begin position="70"/>
        <end position="79"/>
    </location>
</feature>
<dbReference type="InterPro" id="IPR036975">
    <property type="entry name" value="Importin-a_IBB_sf"/>
</dbReference>
<dbReference type="InterPro" id="IPR002652">
    <property type="entry name" value="Importin-a_IBB"/>
</dbReference>
<evidence type="ECO:0000259" key="6">
    <source>
        <dbReference type="PROSITE" id="PS51214"/>
    </source>
</evidence>
<dbReference type="FunFam" id="1.20.5.690:FF:000003">
    <property type="entry name" value="Importin subunit alpha"/>
    <property type="match status" value="1"/>
</dbReference>
<dbReference type="InterPro" id="IPR011989">
    <property type="entry name" value="ARM-like"/>
</dbReference>
<evidence type="ECO:0000313" key="7">
    <source>
        <dbReference type="EMBL" id="KAF6069020.1"/>
    </source>
</evidence>
<dbReference type="SUPFAM" id="SSF48371">
    <property type="entry name" value="ARM repeat"/>
    <property type="match status" value="1"/>
</dbReference>
<evidence type="ECO:0000313" key="8">
    <source>
        <dbReference type="Proteomes" id="UP000536275"/>
    </source>
</evidence>
<proteinExistence type="inferred from homology"/>
<keyword evidence="2 4" id="KW-0813">Transport</keyword>
<comment type="similarity">
    <text evidence="1">Belongs to the importin alpha family.</text>
</comment>
<reference evidence="7 8" key="1">
    <citation type="submission" date="2020-03" db="EMBL/GenBank/DDBJ databases">
        <title>FDA dAtabase for Regulatory Grade micrObial Sequences (FDA-ARGOS): Supporting development and validation of Infectious Disease Dx tests.</title>
        <authorList>
            <person name="Campos J."/>
            <person name="Goldberg B."/>
            <person name="Tallon L."/>
            <person name="Sadzewicz L."/>
            <person name="Vavikolanu K."/>
            <person name="Mehta A."/>
            <person name="Aluvathingal J."/>
            <person name="Nadendla S."/>
            <person name="Nandy P."/>
            <person name="Geyer C."/>
            <person name="Yan Y."/>
            <person name="Sichtig H."/>
        </authorList>
    </citation>
    <scope>NUCLEOTIDE SEQUENCE [LARGE SCALE GENOMIC DNA]</scope>
    <source>
        <strain evidence="7 8">FDAARGOS_656</strain>
    </source>
</reference>
<sequence>MDSDATNRFVPEYRRTNFKNKGRFQSDELRRRRETHQVDLRKQKREEVLAKRRNYANQGNESEDEEEYNPNANNDENQFYNKLKQDLPKMLEMIQAPDFDSQLAATVKFRQILSREHNPPIDLVIQSGVIPLWLSL</sequence>
<dbReference type="EMBL" id="JABWAD010000049">
    <property type="protein sequence ID" value="KAF6069020.1"/>
    <property type="molecule type" value="Genomic_DNA"/>
</dbReference>
<dbReference type="GO" id="GO:0006606">
    <property type="term" value="P:protein import into nucleus"/>
    <property type="evidence" value="ECO:0007669"/>
    <property type="project" value="InterPro"/>
</dbReference>
<keyword evidence="3" id="KW-0653">Protein transport</keyword>
<evidence type="ECO:0000256" key="2">
    <source>
        <dbReference type="ARBA" id="ARBA00022448"/>
    </source>
</evidence>
<comment type="caution">
    <text evidence="7">The sequence shown here is derived from an EMBL/GenBank/DDBJ whole genome shotgun (WGS) entry which is preliminary data.</text>
</comment>
<accession>A0A8H6BXP0</accession>
<dbReference type="Gene3D" id="1.25.10.10">
    <property type="entry name" value="Leucine-rich Repeat Variant"/>
    <property type="match status" value="1"/>
</dbReference>
<dbReference type="Proteomes" id="UP000536275">
    <property type="component" value="Unassembled WGS sequence"/>
</dbReference>
<evidence type="ECO:0000256" key="1">
    <source>
        <dbReference type="ARBA" id="ARBA00010394"/>
    </source>
</evidence>
<dbReference type="PANTHER" id="PTHR23316">
    <property type="entry name" value="IMPORTIN ALPHA"/>
    <property type="match status" value="1"/>
</dbReference>
<organism evidence="7 8">
    <name type="scientific">Candida albicans</name>
    <name type="common">Yeast</name>
    <dbReference type="NCBI Taxonomy" id="5476"/>
    <lineage>
        <taxon>Eukaryota</taxon>
        <taxon>Fungi</taxon>
        <taxon>Dikarya</taxon>
        <taxon>Ascomycota</taxon>
        <taxon>Saccharomycotina</taxon>
        <taxon>Pichiomycetes</taxon>
        <taxon>Debaryomycetaceae</taxon>
        <taxon>Candida/Lodderomyces clade</taxon>
        <taxon>Candida</taxon>
    </lineage>
</organism>
<feature type="region of interest" description="Disordered" evidence="5">
    <location>
        <begin position="1"/>
        <end position="79"/>
    </location>
</feature>
<dbReference type="PROSITE" id="PS51214">
    <property type="entry name" value="IBB"/>
    <property type="match status" value="1"/>
</dbReference>
<dbReference type="Pfam" id="PF01749">
    <property type="entry name" value="IBB"/>
    <property type="match status" value="1"/>
</dbReference>
<gene>
    <name evidence="7" type="ORF">FOB64_003656</name>
</gene>
<dbReference type="GO" id="GO:0061608">
    <property type="term" value="F:nuclear import signal receptor activity"/>
    <property type="evidence" value="ECO:0007669"/>
    <property type="project" value="InterPro"/>
</dbReference>